<proteinExistence type="predicted"/>
<dbReference type="Proteomes" id="UP000027135">
    <property type="component" value="Unassembled WGS sequence"/>
</dbReference>
<evidence type="ECO:0000256" key="1">
    <source>
        <dbReference type="SAM" id="SignalP"/>
    </source>
</evidence>
<gene>
    <name evidence="2" type="ORF">L798_10556</name>
</gene>
<keyword evidence="3" id="KW-1185">Reference proteome</keyword>
<feature type="signal peptide" evidence="1">
    <location>
        <begin position="1"/>
        <end position="20"/>
    </location>
</feature>
<dbReference type="InParanoid" id="A0A067QW17"/>
<name>A0A067QW17_ZOONE</name>
<feature type="chain" id="PRO_5001647870" evidence="1">
    <location>
        <begin position="21"/>
        <end position="160"/>
    </location>
</feature>
<protein>
    <submittedName>
        <fullName evidence="2">Uncharacterized protein</fullName>
    </submittedName>
</protein>
<dbReference type="EMBL" id="KK852891">
    <property type="protein sequence ID" value="KDR14250.1"/>
    <property type="molecule type" value="Genomic_DNA"/>
</dbReference>
<keyword evidence="1" id="KW-0732">Signal</keyword>
<sequence>MFWAQLVFIVGAVMVIPCTGYIAPEPGQPGEVVWNYVMNPSIPQEAVGRQVFYNPPTRVFGNSVFYPLTYYGPWAPMNVPPVWNSAPSDYKTRTKRDVSQWDGPSVKHQRAKRFFPFMYGMPGMMMGGMPGMMGGYGTGMASASAMSSGSYGSMGYPFMG</sequence>
<evidence type="ECO:0000313" key="2">
    <source>
        <dbReference type="EMBL" id="KDR14250.1"/>
    </source>
</evidence>
<accession>A0A067QW17</accession>
<dbReference type="AlphaFoldDB" id="A0A067QW17"/>
<reference evidence="2 3" key="1">
    <citation type="journal article" date="2014" name="Nat. Commun.">
        <title>Molecular traces of alternative social organization in a termite genome.</title>
        <authorList>
            <person name="Terrapon N."/>
            <person name="Li C."/>
            <person name="Robertson H.M."/>
            <person name="Ji L."/>
            <person name="Meng X."/>
            <person name="Booth W."/>
            <person name="Chen Z."/>
            <person name="Childers C.P."/>
            <person name="Glastad K.M."/>
            <person name="Gokhale K."/>
            <person name="Gowin J."/>
            <person name="Gronenberg W."/>
            <person name="Hermansen R.A."/>
            <person name="Hu H."/>
            <person name="Hunt B.G."/>
            <person name="Huylmans A.K."/>
            <person name="Khalil S.M."/>
            <person name="Mitchell R.D."/>
            <person name="Munoz-Torres M.C."/>
            <person name="Mustard J.A."/>
            <person name="Pan H."/>
            <person name="Reese J.T."/>
            <person name="Scharf M.E."/>
            <person name="Sun F."/>
            <person name="Vogel H."/>
            <person name="Xiao J."/>
            <person name="Yang W."/>
            <person name="Yang Z."/>
            <person name="Yang Z."/>
            <person name="Zhou J."/>
            <person name="Zhu J."/>
            <person name="Brent C.S."/>
            <person name="Elsik C.G."/>
            <person name="Goodisman M.A."/>
            <person name="Liberles D.A."/>
            <person name="Roe R.M."/>
            <person name="Vargo E.L."/>
            <person name="Vilcinskas A."/>
            <person name="Wang J."/>
            <person name="Bornberg-Bauer E."/>
            <person name="Korb J."/>
            <person name="Zhang G."/>
            <person name="Liebig J."/>
        </authorList>
    </citation>
    <scope>NUCLEOTIDE SEQUENCE [LARGE SCALE GENOMIC DNA]</scope>
    <source>
        <tissue evidence="2">Whole organism</tissue>
    </source>
</reference>
<evidence type="ECO:0000313" key="3">
    <source>
        <dbReference type="Proteomes" id="UP000027135"/>
    </source>
</evidence>
<organism evidence="2 3">
    <name type="scientific">Zootermopsis nevadensis</name>
    <name type="common">Dampwood termite</name>
    <dbReference type="NCBI Taxonomy" id="136037"/>
    <lineage>
        <taxon>Eukaryota</taxon>
        <taxon>Metazoa</taxon>
        <taxon>Ecdysozoa</taxon>
        <taxon>Arthropoda</taxon>
        <taxon>Hexapoda</taxon>
        <taxon>Insecta</taxon>
        <taxon>Pterygota</taxon>
        <taxon>Neoptera</taxon>
        <taxon>Polyneoptera</taxon>
        <taxon>Dictyoptera</taxon>
        <taxon>Blattodea</taxon>
        <taxon>Blattoidea</taxon>
        <taxon>Termitoidae</taxon>
        <taxon>Termopsidae</taxon>
        <taxon>Zootermopsis</taxon>
    </lineage>
</organism>